<dbReference type="RefSeq" id="WP_005063923.1">
    <property type="nucleotide sequence ID" value="NZ_AP022621.1"/>
</dbReference>
<dbReference type="InterPro" id="IPR046543">
    <property type="entry name" value="DUF6802"/>
</dbReference>
<dbReference type="AlphaFoldDB" id="A0A0U0ZMG1"/>
<evidence type="ECO:0000259" key="2">
    <source>
        <dbReference type="Pfam" id="PF20615"/>
    </source>
</evidence>
<feature type="domain" description="DUF6802" evidence="2">
    <location>
        <begin position="32"/>
        <end position="119"/>
    </location>
</feature>
<feature type="region of interest" description="Disordered" evidence="1">
    <location>
        <begin position="1"/>
        <end position="31"/>
    </location>
</feature>
<gene>
    <name evidence="3" type="ORF">ERS075579_02014</name>
</gene>
<evidence type="ECO:0000256" key="1">
    <source>
        <dbReference type="SAM" id="MobiDB-lite"/>
    </source>
</evidence>
<dbReference type="Pfam" id="PF20615">
    <property type="entry name" value="DUF6802"/>
    <property type="match status" value="1"/>
</dbReference>
<accession>A0A0U0ZMG1</accession>
<organism evidence="3 4">
    <name type="scientific">Mycobacteroides abscessus</name>
    <dbReference type="NCBI Taxonomy" id="36809"/>
    <lineage>
        <taxon>Bacteria</taxon>
        <taxon>Bacillati</taxon>
        <taxon>Actinomycetota</taxon>
        <taxon>Actinomycetes</taxon>
        <taxon>Mycobacteriales</taxon>
        <taxon>Mycobacteriaceae</taxon>
        <taxon>Mycobacteroides</taxon>
    </lineage>
</organism>
<name>A0A0U0ZMG1_9MYCO</name>
<dbReference type="EMBL" id="CSWP01000003">
    <property type="protein sequence ID" value="CPV48548.1"/>
    <property type="molecule type" value="Genomic_DNA"/>
</dbReference>
<sequence>MIEGFDQGFGGGLGGLEEGTPEPGHALSPDLHVDHHMYLPTDGGLVDLGTDLIDTDHDGIGDTVTLHPSDGSTGLSVVSDIDEDGIADKVTTFGADGTYETWARGTGAHWELIEHGRVGGKQ</sequence>
<protein>
    <recommendedName>
        <fullName evidence="2">DUF6802 domain-containing protein</fullName>
    </recommendedName>
</protein>
<evidence type="ECO:0000313" key="3">
    <source>
        <dbReference type="EMBL" id="CPV48548.1"/>
    </source>
</evidence>
<reference evidence="3 4" key="1">
    <citation type="submission" date="2015-03" db="EMBL/GenBank/DDBJ databases">
        <authorList>
            <person name="Murphy D."/>
        </authorList>
    </citation>
    <scope>NUCLEOTIDE SEQUENCE [LARGE SCALE GENOMIC DNA]</scope>
    <source>
        <strain evidence="3 4">PAP088</strain>
    </source>
</reference>
<evidence type="ECO:0000313" key="4">
    <source>
        <dbReference type="Proteomes" id="UP000045782"/>
    </source>
</evidence>
<proteinExistence type="predicted"/>
<dbReference type="Proteomes" id="UP000045782">
    <property type="component" value="Unassembled WGS sequence"/>
</dbReference>
<feature type="compositionally biased region" description="Gly residues" evidence="1">
    <location>
        <begin position="7"/>
        <end position="17"/>
    </location>
</feature>